<proteinExistence type="predicted"/>
<protein>
    <submittedName>
        <fullName evidence="2">Uncharacterized protein</fullName>
    </submittedName>
</protein>
<evidence type="ECO:0000313" key="3">
    <source>
        <dbReference type="Proteomes" id="UP001275084"/>
    </source>
</evidence>
<accession>A0AAJ0HLJ7</accession>
<dbReference type="Proteomes" id="UP001275084">
    <property type="component" value="Unassembled WGS sequence"/>
</dbReference>
<reference evidence="2" key="1">
    <citation type="journal article" date="2023" name="Mol. Phylogenet. Evol.">
        <title>Genome-scale phylogeny and comparative genomics of the fungal order Sordariales.</title>
        <authorList>
            <person name="Hensen N."/>
            <person name="Bonometti L."/>
            <person name="Westerberg I."/>
            <person name="Brannstrom I.O."/>
            <person name="Guillou S."/>
            <person name="Cros-Aarteil S."/>
            <person name="Calhoun S."/>
            <person name="Haridas S."/>
            <person name="Kuo A."/>
            <person name="Mondo S."/>
            <person name="Pangilinan J."/>
            <person name="Riley R."/>
            <person name="LaButti K."/>
            <person name="Andreopoulos B."/>
            <person name="Lipzen A."/>
            <person name="Chen C."/>
            <person name="Yan M."/>
            <person name="Daum C."/>
            <person name="Ng V."/>
            <person name="Clum A."/>
            <person name="Steindorff A."/>
            <person name="Ohm R.A."/>
            <person name="Martin F."/>
            <person name="Silar P."/>
            <person name="Natvig D.O."/>
            <person name="Lalanne C."/>
            <person name="Gautier V."/>
            <person name="Ament-Velasquez S.L."/>
            <person name="Kruys A."/>
            <person name="Hutchinson M.I."/>
            <person name="Powell A.J."/>
            <person name="Barry K."/>
            <person name="Miller A.N."/>
            <person name="Grigoriev I.V."/>
            <person name="Debuchy R."/>
            <person name="Gladieux P."/>
            <person name="Hiltunen Thoren M."/>
            <person name="Johannesson H."/>
        </authorList>
    </citation>
    <scope>NUCLEOTIDE SEQUENCE</scope>
    <source>
        <strain evidence="2">CBS 955.72</strain>
    </source>
</reference>
<name>A0AAJ0HLJ7_9PEZI</name>
<feature type="region of interest" description="Disordered" evidence="1">
    <location>
        <begin position="169"/>
        <end position="200"/>
    </location>
</feature>
<evidence type="ECO:0000313" key="2">
    <source>
        <dbReference type="EMBL" id="KAK3356973.1"/>
    </source>
</evidence>
<evidence type="ECO:0000256" key="1">
    <source>
        <dbReference type="SAM" id="MobiDB-lite"/>
    </source>
</evidence>
<gene>
    <name evidence="2" type="ORF">B0T25DRAFT_537942</name>
</gene>
<dbReference type="EMBL" id="JAUIQD010000003">
    <property type="protein sequence ID" value="KAK3356973.1"/>
    <property type="molecule type" value="Genomic_DNA"/>
</dbReference>
<comment type="caution">
    <text evidence="2">The sequence shown here is derived from an EMBL/GenBank/DDBJ whole genome shotgun (WGS) entry which is preliminary data.</text>
</comment>
<keyword evidence="3" id="KW-1185">Reference proteome</keyword>
<dbReference type="AlphaFoldDB" id="A0AAJ0HLJ7"/>
<organism evidence="2 3">
    <name type="scientific">Lasiosphaeria hispida</name>
    <dbReference type="NCBI Taxonomy" id="260671"/>
    <lineage>
        <taxon>Eukaryota</taxon>
        <taxon>Fungi</taxon>
        <taxon>Dikarya</taxon>
        <taxon>Ascomycota</taxon>
        <taxon>Pezizomycotina</taxon>
        <taxon>Sordariomycetes</taxon>
        <taxon>Sordariomycetidae</taxon>
        <taxon>Sordariales</taxon>
        <taxon>Lasiosphaeriaceae</taxon>
        <taxon>Lasiosphaeria</taxon>
    </lineage>
</organism>
<sequence length="200" mass="21832">MRLTIERGPGSQATTDVPSHALLRPNLASWLRLKIVATDIIRGFESHTSGATSSPDTSSDNTSAVWSLGSSVRTGGLCRRPGIGFLWVIILDKCKVTICSFDRSSDKGHRRGASCMTLSSESTAKPDWLAYRKCLSPALARHLTKPASSNFLLLWLVYEDRIDISTDHWPLTRGPSSQRPPPLGIHSPASTSLQHHPPIP</sequence>
<reference evidence="2" key="2">
    <citation type="submission" date="2023-06" db="EMBL/GenBank/DDBJ databases">
        <authorList>
            <consortium name="Lawrence Berkeley National Laboratory"/>
            <person name="Haridas S."/>
            <person name="Hensen N."/>
            <person name="Bonometti L."/>
            <person name="Westerberg I."/>
            <person name="Brannstrom I.O."/>
            <person name="Guillou S."/>
            <person name="Cros-Aarteil S."/>
            <person name="Calhoun S."/>
            <person name="Kuo A."/>
            <person name="Mondo S."/>
            <person name="Pangilinan J."/>
            <person name="Riley R."/>
            <person name="Labutti K."/>
            <person name="Andreopoulos B."/>
            <person name="Lipzen A."/>
            <person name="Chen C."/>
            <person name="Yanf M."/>
            <person name="Daum C."/>
            <person name="Ng V."/>
            <person name="Clum A."/>
            <person name="Steindorff A."/>
            <person name="Ohm R."/>
            <person name="Martin F."/>
            <person name="Silar P."/>
            <person name="Natvig D."/>
            <person name="Lalanne C."/>
            <person name="Gautier V."/>
            <person name="Ament-Velasquez S.L."/>
            <person name="Kruys A."/>
            <person name="Hutchinson M.I."/>
            <person name="Powell A.J."/>
            <person name="Barry K."/>
            <person name="Miller A.N."/>
            <person name="Grigoriev I.V."/>
            <person name="Debuchy R."/>
            <person name="Gladieux P."/>
            <person name="Thoren M.H."/>
            <person name="Johannesson H."/>
        </authorList>
    </citation>
    <scope>NUCLEOTIDE SEQUENCE</scope>
    <source>
        <strain evidence="2">CBS 955.72</strain>
    </source>
</reference>